<evidence type="ECO:0000256" key="3">
    <source>
        <dbReference type="ARBA" id="ARBA00022915"/>
    </source>
</evidence>
<evidence type="ECO:0000256" key="1">
    <source>
        <dbReference type="ARBA" id="ARBA00022605"/>
    </source>
</evidence>
<dbReference type="Pfam" id="PF01546">
    <property type="entry name" value="Peptidase_M20"/>
    <property type="match status" value="1"/>
</dbReference>
<comment type="caution">
    <text evidence="8">The sequence shown here is derived from an EMBL/GenBank/DDBJ whole genome shotgun (WGS) entry which is preliminary data.</text>
</comment>
<feature type="active site" evidence="5">
    <location>
        <position position="71"/>
    </location>
</feature>
<evidence type="ECO:0000256" key="5">
    <source>
        <dbReference type="HAMAP-Rule" id="MF_01692"/>
    </source>
</evidence>
<accession>A0AA45WI64</accession>
<comment type="cofactor">
    <cofactor evidence="6">
        <name>Mn(2+)</name>
        <dbReference type="ChEBI" id="CHEBI:29035"/>
    </cofactor>
    <text evidence="6">The Mn(2+) ion enhances activity.</text>
</comment>
<evidence type="ECO:0000313" key="9">
    <source>
        <dbReference type="Proteomes" id="UP001157946"/>
    </source>
</evidence>
<dbReference type="InterPro" id="IPR017439">
    <property type="entry name" value="Amidohydrolase"/>
</dbReference>
<dbReference type="RefSeq" id="WP_284723787.1">
    <property type="nucleotide sequence ID" value="NZ_FXTU01000001.1"/>
</dbReference>
<evidence type="ECO:0000259" key="7">
    <source>
        <dbReference type="Pfam" id="PF07687"/>
    </source>
</evidence>
<comment type="pathway">
    <text evidence="5">Amino-acid biosynthesis; L-lysine biosynthesis via DAP pathway; LL-2,6-diaminopimelate from (S)-tetrahydrodipicolinate (acetylase route): step 3/3.</text>
</comment>
<dbReference type="GO" id="GO:0019877">
    <property type="term" value="P:diaminopimelate biosynthetic process"/>
    <property type="evidence" value="ECO:0007669"/>
    <property type="project" value="UniProtKB-UniRule"/>
</dbReference>
<sequence length="377" mass="42399">MSRSQLETLIQVRRELHQIPEPGFQEWKTQQFLLDYLRTLPNRLQIKTWKTGILIKIPGTQPQKCIAYRADMDGLPITEQTTYPFRSRHEGYMHACGHDIHMTIALGLISHFAHQPLRDDLLFLFQPAEEGPGGAQPMLNSEPFKEWKPDMIFALHIAPEYPVGTIATKPGILFANTSECFIDLTGTSGHAARPHLANDMAIAASQLVMQLQTIVSRNVDPIDSAIITIGKMSVGTKQNIIAGQARLEGTIRTLSMETMHRVKARIEQLVQGIEQGFACQATIDWGANYCQVDNDEALTLAFMDWVKTETPYTLITCREAMTGEDFGYFLREIPGFMFWLGVDTPYGLHHPKIEPQEEAISVAVDVMSRYLTKLGQA</sequence>
<reference evidence="8" key="1">
    <citation type="submission" date="2017-05" db="EMBL/GenBank/DDBJ databases">
        <authorList>
            <person name="Varghese N."/>
            <person name="Submissions S."/>
        </authorList>
    </citation>
    <scope>NUCLEOTIDE SEQUENCE</scope>
    <source>
        <strain evidence="8">DSM 45262</strain>
    </source>
</reference>
<keyword evidence="4 5" id="KW-0457">Lysine biosynthesis</keyword>
<dbReference type="PANTHER" id="PTHR11014">
    <property type="entry name" value="PEPTIDASE M20 FAMILY MEMBER"/>
    <property type="match status" value="1"/>
</dbReference>
<dbReference type="Gene3D" id="3.40.630.10">
    <property type="entry name" value="Zn peptidases"/>
    <property type="match status" value="1"/>
</dbReference>
<gene>
    <name evidence="8" type="ORF">SAMN06265361_10119</name>
</gene>
<organism evidence="8 9">
    <name type="scientific">Laceyella tengchongensis</name>
    <dbReference type="NCBI Taxonomy" id="574699"/>
    <lineage>
        <taxon>Bacteria</taxon>
        <taxon>Bacillati</taxon>
        <taxon>Bacillota</taxon>
        <taxon>Bacilli</taxon>
        <taxon>Bacillales</taxon>
        <taxon>Thermoactinomycetaceae</taxon>
        <taxon>Laceyella</taxon>
    </lineage>
</organism>
<comment type="catalytic activity">
    <reaction evidence="5">
        <text>N-acetyl-(2S,6S)-2,6-diaminopimelate + H2O = (2S,6S)-2,6-diaminopimelate + acetate</text>
        <dbReference type="Rhea" id="RHEA:20405"/>
        <dbReference type="ChEBI" id="CHEBI:15377"/>
        <dbReference type="ChEBI" id="CHEBI:30089"/>
        <dbReference type="ChEBI" id="CHEBI:57609"/>
        <dbReference type="ChEBI" id="CHEBI:58767"/>
        <dbReference type="EC" id="3.5.1.47"/>
    </reaction>
</comment>
<dbReference type="HAMAP" id="MF_01692">
    <property type="entry name" value="DapEL"/>
    <property type="match status" value="1"/>
</dbReference>
<keyword evidence="2 5" id="KW-0378">Hydrolase</keyword>
<feature type="binding site" evidence="6">
    <location>
        <position position="98"/>
    </location>
    <ligand>
        <name>Mn(2+)</name>
        <dbReference type="ChEBI" id="CHEBI:29035"/>
        <label>2</label>
    </ligand>
</feature>
<dbReference type="EC" id="3.5.1.47" evidence="5"/>
<feature type="domain" description="Peptidase M20 dimerisation" evidence="7">
    <location>
        <begin position="182"/>
        <end position="271"/>
    </location>
</feature>
<dbReference type="PIRSF" id="PIRSF005962">
    <property type="entry name" value="Pept_M20D_amidohydro"/>
    <property type="match status" value="1"/>
</dbReference>
<comment type="function">
    <text evidence="5">Catalyzes the conversion of N-acetyl-diaminopimelate to diaminopimelate and acetate.</text>
</comment>
<dbReference type="GO" id="GO:0046872">
    <property type="term" value="F:metal ion binding"/>
    <property type="evidence" value="ECO:0007669"/>
    <property type="project" value="UniProtKB-KW"/>
</dbReference>
<dbReference type="SUPFAM" id="SSF55031">
    <property type="entry name" value="Bacterial exopeptidase dimerisation domain"/>
    <property type="match status" value="1"/>
</dbReference>
<dbReference type="GO" id="GO:0009089">
    <property type="term" value="P:lysine biosynthetic process via diaminopimelate"/>
    <property type="evidence" value="ECO:0007669"/>
    <property type="project" value="UniProtKB-UniRule"/>
</dbReference>
<protein>
    <recommendedName>
        <fullName evidence="5">N-acetyldiaminopimelate deacetylase</fullName>
        <ecNumber evidence="5">3.5.1.47</ecNumber>
    </recommendedName>
</protein>
<dbReference type="GO" id="GO:0050118">
    <property type="term" value="F:N-acetyldiaminopimelate deacetylase activity"/>
    <property type="evidence" value="ECO:0007669"/>
    <property type="project" value="UniProtKB-UniRule"/>
</dbReference>
<dbReference type="NCBIfam" id="TIGR01891">
    <property type="entry name" value="amidohydrolases"/>
    <property type="match status" value="1"/>
</dbReference>
<dbReference type="InterPro" id="IPR002933">
    <property type="entry name" value="Peptidase_M20"/>
</dbReference>
<dbReference type="SUPFAM" id="SSF53187">
    <property type="entry name" value="Zn-dependent exopeptidases"/>
    <property type="match status" value="1"/>
</dbReference>
<proteinExistence type="inferred from homology"/>
<feature type="active site" description="Proton acceptor" evidence="5">
    <location>
        <position position="130"/>
    </location>
</feature>
<dbReference type="Proteomes" id="UP001157946">
    <property type="component" value="Unassembled WGS sequence"/>
</dbReference>
<feature type="binding site" evidence="6">
    <location>
        <position position="156"/>
    </location>
    <ligand>
        <name>Mn(2+)</name>
        <dbReference type="ChEBI" id="CHEBI:29035"/>
        <label>2</label>
    </ligand>
</feature>
<dbReference type="FunFam" id="3.30.70.360:FF:000001">
    <property type="entry name" value="N-acetyldiaminopimelate deacetylase"/>
    <property type="match status" value="1"/>
</dbReference>
<keyword evidence="6" id="KW-0464">Manganese</keyword>
<dbReference type="Gene3D" id="3.30.70.360">
    <property type="match status" value="1"/>
</dbReference>
<evidence type="ECO:0000256" key="4">
    <source>
        <dbReference type="ARBA" id="ARBA00023154"/>
    </source>
</evidence>
<dbReference type="InterPro" id="IPR036264">
    <property type="entry name" value="Bact_exopeptidase_dim_dom"/>
</dbReference>
<keyword evidence="9" id="KW-1185">Reference proteome</keyword>
<evidence type="ECO:0000256" key="2">
    <source>
        <dbReference type="ARBA" id="ARBA00022801"/>
    </source>
</evidence>
<comment type="similarity">
    <text evidence="5">Belongs to the peptidase M20A family. N-acetyldiaminopimelate deacetylase subfamily.</text>
</comment>
<evidence type="ECO:0000313" key="8">
    <source>
        <dbReference type="EMBL" id="SMP00241.1"/>
    </source>
</evidence>
<dbReference type="CDD" id="cd05670">
    <property type="entry name" value="M20_Acy1_YkuR-like"/>
    <property type="match status" value="1"/>
</dbReference>
<evidence type="ECO:0000256" key="6">
    <source>
        <dbReference type="PIRSR" id="PIRSR005962-1"/>
    </source>
</evidence>
<keyword evidence="6" id="KW-0479">Metal-binding</keyword>
<dbReference type="InterPro" id="IPR023905">
    <property type="entry name" value="AcetylDAP_deacetylase"/>
</dbReference>
<feature type="binding site" evidence="6">
    <location>
        <position position="96"/>
    </location>
    <ligand>
        <name>Mn(2+)</name>
        <dbReference type="ChEBI" id="CHEBI:29035"/>
        <label>2</label>
    </ligand>
</feature>
<name>A0AA45WI64_9BACL</name>
<dbReference type="Pfam" id="PF07687">
    <property type="entry name" value="M20_dimer"/>
    <property type="match status" value="1"/>
</dbReference>
<dbReference type="EMBL" id="FXTU01000001">
    <property type="protein sequence ID" value="SMP00241.1"/>
    <property type="molecule type" value="Genomic_DNA"/>
</dbReference>
<feature type="binding site" evidence="6">
    <location>
        <position position="349"/>
    </location>
    <ligand>
        <name>Mn(2+)</name>
        <dbReference type="ChEBI" id="CHEBI:29035"/>
        <label>2</label>
    </ligand>
</feature>
<keyword evidence="1 5" id="KW-0028">Amino-acid biosynthesis</keyword>
<dbReference type="InterPro" id="IPR011650">
    <property type="entry name" value="Peptidase_M20_dimer"/>
</dbReference>
<keyword evidence="3 5" id="KW-0220">Diaminopimelate biosynthesis</keyword>
<dbReference type="PANTHER" id="PTHR11014:SF98">
    <property type="entry name" value="N-ACETYLDIAMINOPIMELATE DEACETYLASE"/>
    <property type="match status" value="1"/>
</dbReference>
<dbReference type="AlphaFoldDB" id="A0AA45WI64"/>
<feature type="binding site" evidence="6">
    <location>
        <position position="130"/>
    </location>
    <ligand>
        <name>Mn(2+)</name>
        <dbReference type="ChEBI" id="CHEBI:29035"/>
        <label>2</label>
    </ligand>
</feature>